<comment type="function">
    <text evidence="4">Hydrolyzes 3-hydroxyisobutyryl-CoA (HIBYL-CoA), a saline catabolite. Has high activity toward isobutyryl-CoA. Could be an isobutyryl-CoA dehydrogenase that functions in valine catabolism.</text>
</comment>
<dbReference type="eggNOG" id="ENOG502QPXA">
    <property type="taxonomic scope" value="Eukaryota"/>
</dbReference>
<organism evidence="7 8">
    <name type="scientific">Prunus persica</name>
    <name type="common">Peach</name>
    <name type="synonym">Amygdalus persica</name>
    <dbReference type="NCBI Taxonomy" id="3760"/>
    <lineage>
        <taxon>Eukaryota</taxon>
        <taxon>Viridiplantae</taxon>
        <taxon>Streptophyta</taxon>
        <taxon>Embryophyta</taxon>
        <taxon>Tracheophyta</taxon>
        <taxon>Spermatophyta</taxon>
        <taxon>Magnoliopsida</taxon>
        <taxon>eudicotyledons</taxon>
        <taxon>Gunneridae</taxon>
        <taxon>Pentapetalae</taxon>
        <taxon>rosids</taxon>
        <taxon>fabids</taxon>
        <taxon>Rosales</taxon>
        <taxon>Rosaceae</taxon>
        <taxon>Amygdaloideae</taxon>
        <taxon>Amygdaleae</taxon>
        <taxon>Prunus</taxon>
    </lineage>
</organism>
<sequence>MAMLIDCEEEQEEQQQTNGRTPMPKCRIRTGSDSDSKAEFGSGSVTPFLGPSLPKCGGGLVQSQVRLFISGPLPRQLNALSLEMLSRLSQLFLAYEDDANAKLIILKGKGRAFCAGGNLKFGEKLGEKLLTLTYLVATCSKPQVSILNGIVMGGGVGISVNGKFRVATENSNFAMPENSLGLFPDVGSSYFLSRLPGFFGEYLGLTGARLDGAEMLACGLATHLVPSAKLSLLEKALISRAASATSSSCGLAFISAIIDEYSLQQPALNEKSALHKMDVIDKCFSRPTVEDILSALEKEITTTDANKAGDEWLASTVRSLNKASPMSLKICLRSIREGRVQAIAECLIREYRIDCPVMRGQISKDFREGCRAILWDKDKKPKWKPSSLELITEHMVDHYFSRLDGDEELKLPRRCNLNVFPNAKL</sequence>
<comment type="similarity">
    <text evidence="4">Belongs to the enoyl-CoA hydratase/isomerase family.</text>
</comment>
<feature type="domain" description="Enoyl-CoA hydratase/isomerase" evidence="6">
    <location>
        <begin position="74"/>
        <end position="400"/>
    </location>
</feature>
<dbReference type="SUPFAM" id="SSF52096">
    <property type="entry name" value="ClpP/crotonase"/>
    <property type="match status" value="1"/>
</dbReference>
<dbReference type="AlphaFoldDB" id="A0A251QJ04"/>
<comment type="pathway">
    <text evidence="4">Amino-acid degradation; L-valine degradation.</text>
</comment>
<dbReference type="PANTHER" id="PTHR43176:SF3">
    <property type="entry name" value="3-HYDROXYISOBUTYRYL-COA HYDROLASE, MITOCHONDRIAL"/>
    <property type="match status" value="1"/>
</dbReference>
<reference evidence="7 8" key="1">
    <citation type="journal article" date="2013" name="Nat. Genet.">
        <title>The high-quality draft genome of peach (Prunus persica) identifies unique patterns of genetic diversity, domestication and genome evolution.</title>
        <authorList>
            <consortium name="International Peach Genome Initiative"/>
            <person name="Verde I."/>
            <person name="Abbott A.G."/>
            <person name="Scalabrin S."/>
            <person name="Jung S."/>
            <person name="Shu S."/>
            <person name="Marroni F."/>
            <person name="Zhebentyayeva T."/>
            <person name="Dettori M.T."/>
            <person name="Grimwood J."/>
            <person name="Cattonaro F."/>
            <person name="Zuccolo A."/>
            <person name="Rossini L."/>
            <person name="Jenkins J."/>
            <person name="Vendramin E."/>
            <person name="Meisel L.A."/>
            <person name="Decroocq V."/>
            <person name="Sosinski B."/>
            <person name="Prochnik S."/>
            <person name="Mitros T."/>
            <person name="Policriti A."/>
            <person name="Cipriani G."/>
            <person name="Dondini L."/>
            <person name="Ficklin S."/>
            <person name="Goodstein D.M."/>
            <person name="Xuan P."/>
            <person name="Del Fabbro C."/>
            <person name="Aramini V."/>
            <person name="Copetti D."/>
            <person name="Gonzalez S."/>
            <person name="Horner D.S."/>
            <person name="Falchi R."/>
            <person name="Lucas S."/>
            <person name="Mica E."/>
            <person name="Maldonado J."/>
            <person name="Lazzari B."/>
            <person name="Bielenberg D."/>
            <person name="Pirona R."/>
            <person name="Miculan M."/>
            <person name="Barakat A."/>
            <person name="Testolin R."/>
            <person name="Stella A."/>
            <person name="Tartarini S."/>
            <person name="Tonutti P."/>
            <person name="Arus P."/>
            <person name="Orellana A."/>
            <person name="Wells C."/>
            <person name="Main D."/>
            <person name="Vizzotto G."/>
            <person name="Silva H."/>
            <person name="Salamini F."/>
            <person name="Schmutz J."/>
            <person name="Morgante M."/>
            <person name="Rokhsar D.S."/>
        </authorList>
    </citation>
    <scope>NUCLEOTIDE SEQUENCE [LARGE SCALE GENOMIC DNA]</scope>
    <source>
        <strain evidence="8">cv. Nemared</strain>
    </source>
</reference>
<name>A0A251QJ04_PRUPE</name>
<dbReference type="PANTHER" id="PTHR43176">
    <property type="entry name" value="3-HYDROXYISOBUTYRYL-COA HYDROLASE-RELATED"/>
    <property type="match status" value="1"/>
</dbReference>
<dbReference type="InterPro" id="IPR045004">
    <property type="entry name" value="ECH_dom"/>
</dbReference>
<evidence type="ECO:0000256" key="4">
    <source>
        <dbReference type="RuleBase" id="RU369070"/>
    </source>
</evidence>
<dbReference type="Gramene" id="ONI23779">
    <property type="protein sequence ID" value="ONI23779"/>
    <property type="gene ID" value="PRUPE_2G207700"/>
</dbReference>
<evidence type="ECO:0000313" key="8">
    <source>
        <dbReference type="Proteomes" id="UP000006882"/>
    </source>
</evidence>
<dbReference type="Pfam" id="PF16113">
    <property type="entry name" value="ECH_2"/>
    <property type="match status" value="1"/>
</dbReference>
<evidence type="ECO:0000256" key="2">
    <source>
        <dbReference type="ARBA" id="ARBA00011915"/>
    </source>
</evidence>
<feature type="compositionally biased region" description="Acidic residues" evidence="5">
    <location>
        <begin position="1"/>
        <end position="13"/>
    </location>
</feature>
<dbReference type="InterPro" id="IPR029045">
    <property type="entry name" value="ClpP/crotonase-like_dom_sf"/>
</dbReference>
<evidence type="ECO:0000256" key="5">
    <source>
        <dbReference type="SAM" id="MobiDB-lite"/>
    </source>
</evidence>
<dbReference type="Proteomes" id="UP000006882">
    <property type="component" value="Chromosome G2"/>
</dbReference>
<dbReference type="STRING" id="3760.A0A251QJ04"/>
<feature type="region of interest" description="Disordered" evidence="5">
    <location>
        <begin position="1"/>
        <end position="41"/>
    </location>
</feature>
<evidence type="ECO:0000259" key="6">
    <source>
        <dbReference type="Pfam" id="PF16113"/>
    </source>
</evidence>
<comment type="catalytic activity">
    <reaction evidence="1 4">
        <text>3-hydroxy-2-methylpropanoyl-CoA + H2O = 3-hydroxy-2-methylpropanoate + CoA + H(+)</text>
        <dbReference type="Rhea" id="RHEA:20888"/>
        <dbReference type="ChEBI" id="CHEBI:11805"/>
        <dbReference type="ChEBI" id="CHEBI:15377"/>
        <dbReference type="ChEBI" id="CHEBI:15378"/>
        <dbReference type="ChEBI" id="CHEBI:57287"/>
        <dbReference type="ChEBI" id="CHEBI:57340"/>
        <dbReference type="EC" id="3.1.2.4"/>
    </reaction>
</comment>
<dbReference type="CDD" id="cd06558">
    <property type="entry name" value="crotonase-like"/>
    <property type="match status" value="1"/>
</dbReference>
<dbReference type="InterPro" id="IPR032259">
    <property type="entry name" value="HIBYL-CoA-H"/>
</dbReference>
<dbReference type="GO" id="GO:0006574">
    <property type="term" value="P:L-valine catabolic process"/>
    <property type="evidence" value="ECO:0000318"/>
    <property type="project" value="GO_Central"/>
</dbReference>
<dbReference type="EMBL" id="CM007652">
    <property type="protein sequence ID" value="ONI23779.1"/>
    <property type="molecule type" value="Genomic_DNA"/>
</dbReference>
<evidence type="ECO:0000256" key="3">
    <source>
        <dbReference type="ARBA" id="ARBA00022801"/>
    </source>
</evidence>
<dbReference type="NCBIfam" id="NF004127">
    <property type="entry name" value="PRK05617.1"/>
    <property type="match status" value="1"/>
</dbReference>
<evidence type="ECO:0000313" key="7">
    <source>
        <dbReference type="EMBL" id="ONI23779.1"/>
    </source>
</evidence>
<dbReference type="GO" id="GO:0003860">
    <property type="term" value="F:3-hydroxyisobutyryl-CoA hydrolase activity"/>
    <property type="evidence" value="ECO:0000318"/>
    <property type="project" value="GO_Central"/>
</dbReference>
<gene>
    <name evidence="7" type="ORF">PRUPE_2G207700</name>
</gene>
<accession>A0A251QJ04</accession>
<keyword evidence="3 4" id="KW-0378">Hydrolase</keyword>
<evidence type="ECO:0000256" key="1">
    <source>
        <dbReference type="ARBA" id="ARBA00001709"/>
    </source>
</evidence>
<dbReference type="Gene3D" id="3.90.226.10">
    <property type="entry name" value="2-enoyl-CoA Hydratase, Chain A, domain 1"/>
    <property type="match status" value="1"/>
</dbReference>
<dbReference type="EC" id="3.1.2.4" evidence="2 4"/>
<keyword evidence="8" id="KW-1185">Reference proteome</keyword>
<proteinExistence type="inferred from homology"/>
<protein>
    <recommendedName>
        <fullName evidence="2 4">3-hydroxyisobutyryl-CoA hydrolase</fullName>
        <shortName evidence="4">HIB-CoA hydrolase</shortName>
        <shortName evidence="4">HIBYL-CoA-H</shortName>
        <ecNumber evidence="2 4">3.1.2.4</ecNumber>
    </recommendedName>
    <alternativeName>
        <fullName evidence="4">3-hydroxyisobutyryl-coenzyme A hydrolase</fullName>
    </alternativeName>
</protein>